<dbReference type="EMBL" id="CAFBNM010000002">
    <property type="protein sequence ID" value="CAB4947027.1"/>
    <property type="molecule type" value="Genomic_DNA"/>
</dbReference>
<dbReference type="EMBL" id="CAEZZH010000001">
    <property type="protein sequence ID" value="CAB4744745.1"/>
    <property type="molecule type" value="Genomic_DNA"/>
</dbReference>
<evidence type="ECO:0000313" key="2">
    <source>
        <dbReference type="EMBL" id="CAB4673168.1"/>
    </source>
</evidence>
<dbReference type="EMBL" id="CAFAAN010000004">
    <property type="protein sequence ID" value="CAB4800399.1"/>
    <property type="molecule type" value="Genomic_DNA"/>
</dbReference>
<sequence>MEILNLGGSQEPSARPSKKKFKVVLGIGLLAGVMGIGSTLAATVQINTGATVEFGQGVASTTACDSDITVTPGTLYVNDTQTSGSSANFQMRSITISALNTTTKSSDGGTEGCGGDWLILKAYTTSDSLATNYAQGGSSANALYLGWNYTPPTVNGGVAGTGFVRYNAGISLAIAAGGATCTAKVLTGTNGAADAAGATCAMSGADTTSMTATVTLGKTSSTFGARYGVIAGAVQKITVETSGTDPGYASTTVTS</sequence>
<dbReference type="EMBL" id="CAEZXC010000023">
    <property type="protein sequence ID" value="CAB4673168.1"/>
    <property type="molecule type" value="Genomic_DNA"/>
</dbReference>
<reference evidence="1" key="1">
    <citation type="submission" date="2020-05" db="EMBL/GenBank/DDBJ databases">
        <authorList>
            <person name="Chiriac C."/>
            <person name="Salcher M."/>
            <person name="Ghai R."/>
            <person name="Kavagutti S V."/>
        </authorList>
    </citation>
    <scope>NUCLEOTIDE SEQUENCE</scope>
</reference>
<evidence type="ECO:0000313" key="3">
    <source>
        <dbReference type="EMBL" id="CAB4744745.1"/>
    </source>
</evidence>
<dbReference type="EMBL" id="CAFBOO010000003">
    <property type="protein sequence ID" value="CAB4982853.1"/>
    <property type="molecule type" value="Genomic_DNA"/>
</dbReference>
<dbReference type="EMBL" id="CAFAZW010000010">
    <property type="protein sequence ID" value="CAB4842412.1"/>
    <property type="molecule type" value="Genomic_DNA"/>
</dbReference>
<evidence type="ECO:0000313" key="7">
    <source>
        <dbReference type="EMBL" id="CAB4982853.1"/>
    </source>
</evidence>
<dbReference type="EMBL" id="CAFBQY010000002">
    <property type="protein sequence ID" value="CAB5070304.1"/>
    <property type="molecule type" value="Genomic_DNA"/>
</dbReference>
<dbReference type="AlphaFoldDB" id="A0A6J6FWZ9"/>
<organism evidence="1">
    <name type="scientific">freshwater metagenome</name>
    <dbReference type="NCBI Taxonomy" id="449393"/>
    <lineage>
        <taxon>unclassified sequences</taxon>
        <taxon>metagenomes</taxon>
        <taxon>ecological metagenomes</taxon>
    </lineage>
</organism>
<evidence type="ECO:0000313" key="5">
    <source>
        <dbReference type="EMBL" id="CAB4842412.1"/>
    </source>
</evidence>
<dbReference type="EMBL" id="CAEZUM010000007">
    <property type="protein sequence ID" value="CAB4593572.1"/>
    <property type="molecule type" value="Genomic_DNA"/>
</dbReference>
<accession>A0A6J6FWZ9</accession>
<dbReference type="EMBL" id="CAFBPO010000002">
    <property type="protein sequence ID" value="CAB5011827.1"/>
    <property type="molecule type" value="Genomic_DNA"/>
</dbReference>
<name>A0A6J6FWZ9_9ZZZZ</name>
<evidence type="ECO:0000313" key="9">
    <source>
        <dbReference type="EMBL" id="CAB5070304.1"/>
    </source>
</evidence>
<protein>
    <submittedName>
        <fullName evidence="1">Unannotated protein</fullName>
    </submittedName>
</protein>
<gene>
    <name evidence="1" type="ORF">UFOPK1824_00211</name>
    <name evidence="2" type="ORF">UFOPK2340_00562</name>
    <name evidence="3" type="ORF">UFOPK2850_00008</name>
    <name evidence="4" type="ORF">UFOPK3027_00612</name>
    <name evidence="5" type="ORF">UFOPK3256_00836</name>
    <name evidence="6" type="ORF">UFOPK3827_00296</name>
    <name evidence="7" type="ORF">UFOPK3982_00535</name>
    <name evidence="8" type="ORF">UFOPK4120_00296</name>
    <name evidence="9" type="ORF">UFOPK4404_00296</name>
</gene>
<evidence type="ECO:0000313" key="8">
    <source>
        <dbReference type="EMBL" id="CAB5011827.1"/>
    </source>
</evidence>
<evidence type="ECO:0000313" key="1">
    <source>
        <dbReference type="EMBL" id="CAB4593572.1"/>
    </source>
</evidence>
<evidence type="ECO:0000313" key="6">
    <source>
        <dbReference type="EMBL" id="CAB4947027.1"/>
    </source>
</evidence>
<evidence type="ECO:0000313" key="4">
    <source>
        <dbReference type="EMBL" id="CAB4800399.1"/>
    </source>
</evidence>
<proteinExistence type="predicted"/>